<dbReference type="EMBL" id="CACVAT010000488">
    <property type="protein sequence ID" value="CAA6828981.1"/>
    <property type="molecule type" value="Genomic_DNA"/>
</dbReference>
<feature type="chain" id="PRO_5042478222" evidence="1">
    <location>
        <begin position="33"/>
        <end position="157"/>
    </location>
</feature>
<gene>
    <name evidence="3" type="ORF">HELGO_WM52053</name>
</gene>
<dbReference type="PROSITE" id="PS51318">
    <property type="entry name" value="TAT"/>
    <property type="match status" value="1"/>
</dbReference>
<name>A0A6S6UEV2_9GAMM</name>
<dbReference type="Pfam" id="PF13501">
    <property type="entry name" value="SoxY"/>
    <property type="match status" value="1"/>
</dbReference>
<protein>
    <submittedName>
        <fullName evidence="3">Sulfur oxidation protein SoxY</fullName>
    </submittedName>
</protein>
<dbReference type="NCBIfam" id="TIGR04488">
    <property type="entry name" value="SoxY_true_GGCGG"/>
    <property type="match status" value="1"/>
</dbReference>
<dbReference type="PIRSF" id="PIRSF010312">
    <property type="entry name" value="Sulphur_oxidation_SoxY"/>
    <property type="match status" value="1"/>
</dbReference>
<dbReference type="AlphaFoldDB" id="A0A6S6UEV2"/>
<dbReference type="Gene3D" id="2.60.40.2470">
    <property type="entry name" value="SoxY domain"/>
    <property type="match status" value="1"/>
</dbReference>
<feature type="signal peptide" evidence="1">
    <location>
        <begin position="1"/>
        <end position="32"/>
    </location>
</feature>
<organism evidence="3">
    <name type="scientific">uncultured Thiotrichaceae bacterium</name>
    <dbReference type="NCBI Taxonomy" id="298394"/>
    <lineage>
        <taxon>Bacteria</taxon>
        <taxon>Pseudomonadati</taxon>
        <taxon>Pseudomonadota</taxon>
        <taxon>Gammaproteobacteria</taxon>
        <taxon>Thiotrichales</taxon>
        <taxon>Thiotrichaceae</taxon>
        <taxon>environmental samples</taxon>
    </lineage>
</organism>
<dbReference type="InterPro" id="IPR016568">
    <property type="entry name" value="Sulphur_oxidation_SoxY"/>
</dbReference>
<evidence type="ECO:0000259" key="2">
    <source>
        <dbReference type="Pfam" id="PF13501"/>
    </source>
</evidence>
<dbReference type="InterPro" id="IPR006311">
    <property type="entry name" value="TAT_signal"/>
</dbReference>
<keyword evidence="1" id="KW-0732">Signal</keyword>
<evidence type="ECO:0000313" key="3">
    <source>
        <dbReference type="EMBL" id="CAA6828981.1"/>
    </source>
</evidence>
<accession>A0A6S6UEV2</accession>
<proteinExistence type="predicted"/>
<sequence>MKRRTFLQGTLTAGAASLAAGAGLLTPGVVMAGSHGGDMAEAFKLDSYDAAMEALQAKDAEESGDIKIKAPEIAENGAVVPVTISTEMEGVTQIAMVVEANPTPLAAVFKMGEGAQAMASTRLKMGKTSNMVAVVKAGDKSFTAKQEIKVTIGGCGG</sequence>
<dbReference type="InterPro" id="IPR038162">
    <property type="entry name" value="SoxY_sf"/>
</dbReference>
<reference evidence="3" key="1">
    <citation type="submission" date="2020-01" db="EMBL/GenBank/DDBJ databases">
        <authorList>
            <person name="Meier V. D."/>
            <person name="Meier V D."/>
        </authorList>
    </citation>
    <scope>NUCLEOTIDE SEQUENCE</scope>
    <source>
        <strain evidence="3">HLG_WM_MAG_09</strain>
    </source>
</reference>
<feature type="domain" description="Ig-like SoxY" evidence="2">
    <location>
        <begin position="54"/>
        <end position="155"/>
    </location>
</feature>
<evidence type="ECO:0000256" key="1">
    <source>
        <dbReference type="SAM" id="SignalP"/>
    </source>
</evidence>
<dbReference type="InterPro" id="IPR032711">
    <property type="entry name" value="SoxY"/>
</dbReference>